<feature type="chain" id="PRO_5041986956" evidence="2">
    <location>
        <begin position="28"/>
        <end position="206"/>
    </location>
</feature>
<sequence length="206" mass="22981">MLYFETIGSRLSLMLLTAALQFGALSCFRHKKAKKTPSLNARKPIPVVPLKNPGPSPHALATNISPYNDMQSPLVKTIPKTDREEKIAKGKMVRRQSDFPAMQNQNLSDSLRSSISSDKIKEATLMNDDIDQKADVMPTGIKTVLGDRDKESKKKGGKKPVKKKAAEKLVTCEDDNDDDRFAPNYRKMPDSNDNLTDPKQYFSADI</sequence>
<evidence type="ECO:0000256" key="2">
    <source>
        <dbReference type="SAM" id="SignalP"/>
    </source>
</evidence>
<dbReference type="AlphaFoldDB" id="A0AAD4QWI8"/>
<protein>
    <submittedName>
        <fullName evidence="3">Uncharacterized protein</fullName>
    </submittedName>
</protein>
<feature type="compositionally biased region" description="Basic and acidic residues" evidence="1">
    <location>
        <begin position="145"/>
        <end position="154"/>
    </location>
</feature>
<organism evidence="3 4">
    <name type="scientific">Ditylenchus destructor</name>
    <dbReference type="NCBI Taxonomy" id="166010"/>
    <lineage>
        <taxon>Eukaryota</taxon>
        <taxon>Metazoa</taxon>
        <taxon>Ecdysozoa</taxon>
        <taxon>Nematoda</taxon>
        <taxon>Chromadorea</taxon>
        <taxon>Rhabditida</taxon>
        <taxon>Tylenchina</taxon>
        <taxon>Tylenchomorpha</taxon>
        <taxon>Sphaerularioidea</taxon>
        <taxon>Anguinidae</taxon>
        <taxon>Anguininae</taxon>
        <taxon>Ditylenchus</taxon>
    </lineage>
</organism>
<dbReference type="Proteomes" id="UP001201812">
    <property type="component" value="Unassembled WGS sequence"/>
</dbReference>
<keyword evidence="4" id="KW-1185">Reference proteome</keyword>
<reference evidence="3" key="1">
    <citation type="submission" date="2022-01" db="EMBL/GenBank/DDBJ databases">
        <title>Genome Sequence Resource for Two Populations of Ditylenchus destructor, the Migratory Endoparasitic Phytonematode.</title>
        <authorList>
            <person name="Zhang H."/>
            <person name="Lin R."/>
            <person name="Xie B."/>
        </authorList>
    </citation>
    <scope>NUCLEOTIDE SEQUENCE</scope>
    <source>
        <strain evidence="3">BazhouSP</strain>
    </source>
</reference>
<dbReference type="EMBL" id="JAKKPZ010000053">
    <property type="protein sequence ID" value="KAI1705765.1"/>
    <property type="molecule type" value="Genomic_DNA"/>
</dbReference>
<evidence type="ECO:0000256" key="1">
    <source>
        <dbReference type="SAM" id="MobiDB-lite"/>
    </source>
</evidence>
<accession>A0AAD4QWI8</accession>
<name>A0AAD4QWI8_9BILA</name>
<proteinExistence type="predicted"/>
<feature type="signal peptide" evidence="2">
    <location>
        <begin position="1"/>
        <end position="27"/>
    </location>
</feature>
<feature type="region of interest" description="Disordered" evidence="1">
    <location>
        <begin position="144"/>
        <end position="206"/>
    </location>
</feature>
<evidence type="ECO:0000313" key="3">
    <source>
        <dbReference type="EMBL" id="KAI1705765.1"/>
    </source>
</evidence>
<comment type="caution">
    <text evidence="3">The sequence shown here is derived from an EMBL/GenBank/DDBJ whole genome shotgun (WGS) entry which is preliminary data.</text>
</comment>
<keyword evidence="2" id="KW-0732">Signal</keyword>
<gene>
    <name evidence="3" type="ORF">DdX_13376</name>
</gene>
<evidence type="ECO:0000313" key="4">
    <source>
        <dbReference type="Proteomes" id="UP001201812"/>
    </source>
</evidence>